<keyword evidence="1" id="KW-0732">Signal</keyword>
<evidence type="ECO:0000256" key="1">
    <source>
        <dbReference type="SAM" id="SignalP"/>
    </source>
</evidence>
<reference evidence="4 5" key="1">
    <citation type="submission" date="2017-09" db="EMBL/GenBank/DDBJ databases">
        <title>Arcobacter canalis sp. nov., a new species isolated from a water canal contaminated with urban sewage.</title>
        <authorList>
            <person name="Perez-Cataluna A."/>
            <person name="Salas-Masso N."/>
            <person name="Figueras M.J."/>
        </authorList>
    </citation>
    <scope>NUCLEOTIDE SEQUENCE [LARGE SCALE GENOMIC DNA]</scope>
    <source>
        <strain evidence="4 5">F98-3</strain>
    </source>
</reference>
<dbReference type="AlphaFoldDB" id="A0A2G1DFB7"/>
<feature type="chain" id="PRO_5044573525" evidence="1">
    <location>
        <begin position="21"/>
        <end position="183"/>
    </location>
</feature>
<dbReference type="SUPFAM" id="SSF101874">
    <property type="entry name" value="YceI-like"/>
    <property type="match status" value="1"/>
</dbReference>
<evidence type="ECO:0000313" key="5">
    <source>
        <dbReference type="Proteomes" id="UP000221222"/>
    </source>
</evidence>
<dbReference type="Gene3D" id="2.40.128.110">
    <property type="entry name" value="Lipid/polyisoprenoid-binding, YceI-like"/>
    <property type="match status" value="1"/>
</dbReference>
<dbReference type="Proteomes" id="UP000221222">
    <property type="component" value="Unassembled WGS sequence"/>
</dbReference>
<organism evidence="4 5">
    <name type="scientific">Malaciobacter molluscorum LMG 25693</name>
    <dbReference type="NCBI Taxonomy" id="870501"/>
    <lineage>
        <taxon>Bacteria</taxon>
        <taxon>Pseudomonadati</taxon>
        <taxon>Campylobacterota</taxon>
        <taxon>Epsilonproteobacteria</taxon>
        <taxon>Campylobacterales</taxon>
        <taxon>Arcobacteraceae</taxon>
        <taxon>Malaciobacter</taxon>
    </lineage>
</organism>
<dbReference type="KEGG" id="amol:AMOL_0521"/>
<keyword evidence="5" id="KW-1185">Reference proteome</keyword>
<evidence type="ECO:0000259" key="2">
    <source>
        <dbReference type="Pfam" id="PF04264"/>
    </source>
</evidence>
<dbReference type="RefSeq" id="WP_099343317.1">
    <property type="nucleotide sequence ID" value="NZ_CP032098.1"/>
</dbReference>
<sequence>MKIKLFIGIFCLLSFISLNAYELNGDLKLQWTGYKTEDKVGVSGTFKEIKLKIKKNDNFVDFLKSANVKINTLSLDSGLDVRNKSMVNTLFSLKSSQKITASITKVDEKAHTLNMKLTMNKVTKNVPMKYMIKDGKVMAKGEIDILNYKMSDSFAKFAKECFDLHKGKTFSEVTVAFELPFKK</sequence>
<dbReference type="Pfam" id="PF04264">
    <property type="entry name" value="YceI"/>
    <property type="match status" value="1"/>
</dbReference>
<dbReference type="EMBL" id="NXFY01000022">
    <property type="protein sequence ID" value="PHO17173.1"/>
    <property type="molecule type" value="Genomic_DNA"/>
</dbReference>
<evidence type="ECO:0000313" key="3">
    <source>
        <dbReference type="EMBL" id="AXX91537.1"/>
    </source>
</evidence>
<proteinExistence type="predicted"/>
<gene>
    <name evidence="3" type="ORF">AMOL_0521</name>
    <name evidence="4" type="ORF">CPU12_11740</name>
</gene>
<feature type="domain" description="Lipid/polyisoprenoid-binding YceI-like" evidence="2">
    <location>
        <begin position="41"/>
        <end position="178"/>
    </location>
</feature>
<dbReference type="InterPro" id="IPR036761">
    <property type="entry name" value="TTHA0802/YceI-like_sf"/>
</dbReference>
<dbReference type="EMBL" id="CP032098">
    <property type="protein sequence ID" value="AXX91537.1"/>
    <property type="molecule type" value="Genomic_DNA"/>
</dbReference>
<dbReference type="Proteomes" id="UP000262712">
    <property type="component" value="Chromosome"/>
</dbReference>
<evidence type="ECO:0000313" key="6">
    <source>
        <dbReference type="Proteomes" id="UP000262712"/>
    </source>
</evidence>
<accession>A0A2G1DFB7</accession>
<feature type="signal peptide" evidence="1">
    <location>
        <begin position="1"/>
        <end position="20"/>
    </location>
</feature>
<name>A0A2G1DFB7_9BACT</name>
<reference evidence="3 6" key="2">
    <citation type="submission" date="2018-08" db="EMBL/GenBank/DDBJ databases">
        <title>Complete genome of the Arcobacter molluscorum type strain LMG 25693.</title>
        <authorList>
            <person name="Miller W.G."/>
            <person name="Yee E."/>
            <person name="Bono J.L."/>
        </authorList>
    </citation>
    <scope>NUCLEOTIDE SEQUENCE [LARGE SCALE GENOMIC DNA]</scope>
    <source>
        <strain evidence="3 6">CECT 7696</strain>
    </source>
</reference>
<evidence type="ECO:0000313" key="4">
    <source>
        <dbReference type="EMBL" id="PHO17173.1"/>
    </source>
</evidence>
<protein>
    <submittedName>
        <fullName evidence="3">YceI-like domain-containing periplasmic protein</fullName>
    </submittedName>
</protein>
<dbReference type="InterPro" id="IPR007372">
    <property type="entry name" value="Lipid/polyisoprenoid-bd_YceI"/>
</dbReference>